<dbReference type="EMBL" id="VLKE01000001">
    <property type="protein sequence ID" value="TWH70936.1"/>
    <property type="molecule type" value="Genomic_DNA"/>
</dbReference>
<dbReference type="GO" id="GO:0004061">
    <property type="term" value="F:arylformamidase activity"/>
    <property type="evidence" value="ECO:0007669"/>
    <property type="project" value="InterPro"/>
</dbReference>
<proteinExistence type="predicted"/>
<dbReference type="OrthoDB" id="7067800at2"/>
<evidence type="ECO:0000313" key="2">
    <source>
        <dbReference type="Proteomes" id="UP000319825"/>
    </source>
</evidence>
<dbReference type="PANTHER" id="PTHR34861">
    <property type="match status" value="1"/>
</dbReference>
<dbReference type="PANTHER" id="PTHR34861:SF10">
    <property type="entry name" value="CYCLASE"/>
    <property type="match status" value="1"/>
</dbReference>
<dbReference type="RefSeq" id="WP_145777098.1">
    <property type="nucleotide sequence ID" value="NZ_BAAATQ010000205.1"/>
</dbReference>
<reference evidence="1 2" key="1">
    <citation type="submission" date="2019-07" db="EMBL/GenBank/DDBJ databases">
        <title>R&amp;d 2014.</title>
        <authorList>
            <person name="Klenk H.-P."/>
        </authorList>
    </citation>
    <scope>NUCLEOTIDE SEQUENCE [LARGE SCALE GENOMIC DNA]</scope>
    <source>
        <strain evidence="1 2">DSM 43868</strain>
    </source>
</reference>
<dbReference type="SUPFAM" id="SSF102198">
    <property type="entry name" value="Putative cyclase"/>
    <property type="match status" value="1"/>
</dbReference>
<dbReference type="InterPro" id="IPR007325">
    <property type="entry name" value="KFase/CYL"/>
</dbReference>
<dbReference type="Pfam" id="PF04199">
    <property type="entry name" value="Cyclase"/>
    <property type="match status" value="1"/>
</dbReference>
<comment type="caution">
    <text evidence="1">The sequence shown here is derived from an EMBL/GenBank/DDBJ whole genome shotgun (WGS) entry which is preliminary data.</text>
</comment>
<dbReference type="InterPro" id="IPR037175">
    <property type="entry name" value="KFase_sf"/>
</dbReference>
<accession>A0A562IJC7</accession>
<gene>
    <name evidence="1" type="ORF">JD77_05961</name>
</gene>
<dbReference type="Gene3D" id="3.50.30.50">
    <property type="entry name" value="Putative cyclase"/>
    <property type="match status" value="1"/>
</dbReference>
<sequence length="319" mass="35331">MHTPEHAELKNLLAGSPTNWARWGEADEVGCLNYLDQNAILRGIRTVQQGKVFTLQATMCDPNGDPMWPARQQPQRANVQDKSTYRDGVSRPFQGGLEYADDTIFMYLQGTTHYDGLGHAWYDDTTWNGHHADTTIGRMTHGGVLPIAERGVVGRGVLLDMARHRGKTWLDADETFDHEDLTACAQQQGVALEPGDILLIRTGSMRRYQYDPKAYADKLNEPGLTYRPGIVEWFDTMQVPNLITDTIANEVLDDPAVPAKLSLHAALMRNLGVVFTELAWLEDLAYDCALDGQYSFCYIAAPLKIVGATGAPANPVAIK</sequence>
<dbReference type="AlphaFoldDB" id="A0A562IJC7"/>
<organism evidence="1 2">
    <name type="scientific">Micromonospora olivasterospora</name>
    <dbReference type="NCBI Taxonomy" id="1880"/>
    <lineage>
        <taxon>Bacteria</taxon>
        <taxon>Bacillati</taxon>
        <taxon>Actinomycetota</taxon>
        <taxon>Actinomycetes</taxon>
        <taxon>Micromonosporales</taxon>
        <taxon>Micromonosporaceae</taxon>
        <taxon>Micromonospora</taxon>
    </lineage>
</organism>
<dbReference type="GO" id="GO:0019441">
    <property type="term" value="P:L-tryptophan catabolic process to kynurenine"/>
    <property type="evidence" value="ECO:0007669"/>
    <property type="project" value="InterPro"/>
</dbReference>
<protein>
    <submittedName>
        <fullName evidence="1">Putative cyclase</fullName>
    </submittedName>
</protein>
<evidence type="ECO:0000313" key="1">
    <source>
        <dbReference type="EMBL" id="TWH70936.1"/>
    </source>
</evidence>
<keyword evidence="2" id="KW-1185">Reference proteome</keyword>
<dbReference type="Proteomes" id="UP000319825">
    <property type="component" value="Unassembled WGS sequence"/>
</dbReference>
<name>A0A562IJC7_MICOL</name>